<reference evidence="1" key="1">
    <citation type="submission" date="2019-10" db="EMBL/GenBank/DDBJ databases">
        <authorList>
            <person name="Soares A.E.R."/>
            <person name="Aleixo A."/>
            <person name="Schneider P."/>
            <person name="Miyaki C.Y."/>
            <person name="Schneider M.P."/>
            <person name="Mello C."/>
            <person name="Vasconcelos A.T.R."/>
        </authorList>
    </citation>
    <scope>NUCLEOTIDE SEQUENCE</scope>
    <source>
        <tissue evidence="1">Muscle</tissue>
    </source>
</reference>
<evidence type="ECO:0000313" key="2">
    <source>
        <dbReference type="Proteomes" id="UP001145742"/>
    </source>
</evidence>
<dbReference type="Proteomes" id="UP001145742">
    <property type="component" value="Unassembled WGS sequence"/>
</dbReference>
<name>A0ABQ9D9Z7_9PASS</name>
<dbReference type="PANTHER" id="PTHR33332">
    <property type="entry name" value="REVERSE TRANSCRIPTASE DOMAIN-CONTAINING PROTEIN"/>
    <property type="match status" value="1"/>
</dbReference>
<comment type="caution">
    <text evidence="1">The sequence shown here is derived from an EMBL/GenBank/DDBJ whole genome shotgun (WGS) entry which is preliminary data.</text>
</comment>
<evidence type="ECO:0000313" key="1">
    <source>
        <dbReference type="EMBL" id="KAJ7414634.1"/>
    </source>
</evidence>
<protein>
    <submittedName>
        <fullName evidence="1">Uncharacterized protein</fullName>
    </submittedName>
</protein>
<accession>A0ABQ9D9Z7</accession>
<dbReference type="EMBL" id="WHWB01034040">
    <property type="protein sequence ID" value="KAJ7414634.1"/>
    <property type="molecule type" value="Genomic_DNA"/>
</dbReference>
<gene>
    <name evidence="1" type="ORF">WISP_82850</name>
</gene>
<keyword evidence="2" id="KW-1185">Reference proteome</keyword>
<sequence>MCLGLGAALTTSALPQPFLPMDLLHQLPLHLQKDPNRQAERNTLKFNKGKCRVLYLKRNNLSHQYRLGANLLESSSAEKDLGVLVDNKLSMNQQ</sequence>
<organism evidence="1 2">
    <name type="scientific">Willisornis vidua</name>
    <name type="common">Xingu scale-backed antbird</name>
    <dbReference type="NCBI Taxonomy" id="1566151"/>
    <lineage>
        <taxon>Eukaryota</taxon>
        <taxon>Metazoa</taxon>
        <taxon>Chordata</taxon>
        <taxon>Craniata</taxon>
        <taxon>Vertebrata</taxon>
        <taxon>Euteleostomi</taxon>
        <taxon>Archelosauria</taxon>
        <taxon>Archosauria</taxon>
        <taxon>Dinosauria</taxon>
        <taxon>Saurischia</taxon>
        <taxon>Theropoda</taxon>
        <taxon>Coelurosauria</taxon>
        <taxon>Aves</taxon>
        <taxon>Neognathae</taxon>
        <taxon>Neoaves</taxon>
        <taxon>Telluraves</taxon>
        <taxon>Australaves</taxon>
        <taxon>Passeriformes</taxon>
        <taxon>Thamnophilidae</taxon>
        <taxon>Willisornis</taxon>
    </lineage>
</organism>
<proteinExistence type="predicted"/>